<dbReference type="Proteomes" id="UP000494256">
    <property type="component" value="Unassembled WGS sequence"/>
</dbReference>
<gene>
    <name evidence="1" type="ORF">APLA_LOCUS14666</name>
</gene>
<evidence type="ECO:0000313" key="2">
    <source>
        <dbReference type="Proteomes" id="UP000494256"/>
    </source>
</evidence>
<proteinExistence type="predicted"/>
<sequence length="171" mass="19080">MIAFMTPTGAPLYSNLTKNNISLDSLCVLLKKPLMVFQGSRHRQNKQISFPWVSSACDVCTVYTTEAARESRLPSLTWVSCRVAFINTPPALERSRPSPGPRRAPLLACRSSPLSAGPWAAPRDKTTHLFDLEMIRAQSLLDLLLGSARRRLHGAAEPVEHPLKRELLHRE</sequence>
<accession>A0A8S1B711</accession>
<dbReference type="EMBL" id="CADEBD010000422">
    <property type="protein sequence ID" value="CAB3254346.1"/>
    <property type="molecule type" value="Genomic_DNA"/>
</dbReference>
<name>A0A8S1B711_ARCPL</name>
<protein>
    <submittedName>
        <fullName evidence="1">Uncharacterized protein</fullName>
    </submittedName>
</protein>
<evidence type="ECO:0000313" key="1">
    <source>
        <dbReference type="EMBL" id="CAB3254346.1"/>
    </source>
</evidence>
<organism evidence="1 2">
    <name type="scientific">Arctia plantaginis</name>
    <name type="common">Wood tiger moth</name>
    <name type="synonym">Phalaena plantaginis</name>
    <dbReference type="NCBI Taxonomy" id="874455"/>
    <lineage>
        <taxon>Eukaryota</taxon>
        <taxon>Metazoa</taxon>
        <taxon>Ecdysozoa</taxon>
        <taxon>Arthropoda</taxon>
        <taxon>Hexapoda</taxon>
        <taxon>Insecta</taxon>
        <taxon>Pterygota</taxon>
        <taxon>Neoptera</taxon>
        <taxon>Endopterygota</taxon>
        <taxon>Lepidoptera</taxon>
        <taxon>Glossata</taxon>
        <taxon>Ditrysia</taxon>
        <taxon>Noctuoidea</taxon>
        <taxon>Erebidae</taxon>
        <taxon>Arctiinae</taxon>
        <taxon>Arctia</taxon>
    </lineage>
</organism>
<dbReference type="AlphaFoldDB" id="A0A8S1B711"/>
<reference evidence="1 2" key="1">
    <citation type="submission" date="2020-04" db="EMBL/GenBank/DDBJ databases">
        <authorList>
            <person name="Wallbank WR R."/>
            <person name="Pardo Diaz C."/>
            <person name="Kozak K."/>
            <person name="Martin S."/>
            <person name="Jiggins C."/>
            <person name="Moest M."/>
            <person name="Warren A I."/>
            <person name="Byers J.R.P. K."/>
            <person name="Montejo-Kovacevich G."/>
            <person name="Yen C E."/>
        </authorList>
    </citation>
    <scope>NUCLEOTIDE SEQUENCE [LARGE SCALE GENOMIC DNA]</scope>
</reference>
<dbReference type="OrthoDB" id="10018191at2759"/>
<comment type="caution">
    <text evidence="1">The sequence shown here is derived from an EMBL/GenBank/DDBJ whole genome shotgun (WGS) entry which is preliminary data.</text>
</comment>